<feature type="signal peptide" evidence="5">
    <location>
        <begin position="1"/>
        <end position="19"/>
    </location>
</feature>
<evidence type="ECO:0000259" key="6">
    <source>
        <dbReference type="PROSITE" id="PS50948"/>
    </source>
</evidence>
<dbReference type="Proteomes" id="UP001159427">
    <property type="component" value="Unassembled WGS sequence"/>
</dbReference>
<evidence type="ECO:0008006" key="10">
    <source>
        <dbReference type="Google" id="ProtNLM"/>
    </source>
</evidence>
<feature type="chain" id="PRO_5046765888" description="Fibrinogen C-terminal domain-containing protein" evidence="5">
    <location>
        <begin position="20"/>
        <end position="323"/>
    </location>
</feature>
<name>A0ABN8M1B2_9CNID</name>
<reference evidence="8 9" key="1">
    <citation type="submission" date="2022-05" db="EMBL/GenBank/DDBJ databases">
        <authorList>
            <consortium name="Genoscope - CEA"/>
            <person name="William W."/>
        </authorList>
    </citation>
    <scope>NUCLEOTIDE SEQUENCE [LARGE SCALE GENOMIC DNA]</scope>
</reference>
<dbReference type="InterPro" id="IPR000885">
    <property type="entry name" value="Fib_collagen_C"/>
</dbReference>
<comment type="caution">
    <text evidence="8">The sequence shown here is derived from an EMBL/GenBank/DDBJ whole genome shotgun (WGS) entry which is preliminary data.</text>
</comment>
<dbReference type="SUPFAM" id="SSF56496">
    <property type="entry name" value="Fibrinogen C-terminal domain-like"/>
    <property type="match status" value="1"/>
</dbReference>
<feature type="domain" description="Fibrinogen C-terminal" evidence="7">
    <location>
        <begin position="135"/>
        <end position="186"/>
    </location>
</feature>
<dbReference type="PROSITE" id="PS51406">
    <property type="entry name" value="FIBRINOGEN_C_2"/>
    <property type="match status" value="1"/>
</dbReference>
<keyword evidence="3" id="KW-0176">Collagen</keyword>
<evidence type="ECO:0000256" key="4">
    <source>
        <dbReference type="ARBA" id="ARBA00023157"/>
    </source>
</evidence>
<dbReference type="Pfam" id="PF01410">
    <property type="entry name" value="COLFI"/>
    <property type="match status" value="1"/>
</dbReference>
<dbReference type="Gene3D" id="2.60.120.1000">
    <property type="match status" value="1"/>
</dbReference>
<organism evidence="8 9">
    <name type="scientific">Porites evermanni</name>
    <dbReference type="NCBI Taxonomy" id="104178"/>
    <lineage>
        <taxon>Eukaryota</taxon>
        <taxon>Metazoa</taxon>
        <taxon>Cnidaria</taxon>
        <taxon>Anthozoa</taxon>
        <taxon>Hexacorallia</taxon>
        <taxon>Scleractinia</taxon>
        <taxon>Fungiina</taxon>
        <taxon>Poritidae</taxon>
        <taxon>Porites</taxon>
    </lineage>
</organism>
<evidence type="ECO:0000256" key="2">
    <source>
        <dbReference type="ARBA" id="ARBA00022525"/>
    </source>
</evidence>
<dbReference type="NCBIfam" id="NF040941">
    <property type="entry name" value="GGGWT_bact"/>
    <property type="match status" value="1"/>
</dbReference>
<dbReference type="Gene3D" id="3.50.4.10">
    <property type="entry name" value="Hepatocyte Growth Factor"/>
    <property type="match status" value="1"/>
</dbReference>
<keyword evidence="4" id="KW-1015">Disulfide bond</keyword>
<evidence type="ECO:0000313" key="9">
    <source>
        <dbReference type="Proteomes" id="UP001159427"/>
    </source>
</evidence>
<dbReference type="PROSITE" id="PS50948">
    <property type="entry name" value="PAN"/>
    <property type="match status" value="1"/>
</dbReference>
<proteinExistence type="predicted"/>
<dbReference type="PANTHER" id="PTHR16146:SF46">
    <property type="entry name" value="INTELECTIN-1A-RELATED"/>
    <property type="match status" value="1"/>
</dbReference>
<accession>A0ABN8M1B2</accession>
<dbReference type="Pfam" id="PF00024">
    <property type="entry name" value="PAN_1"/>
    <property type="match status" value="1"/>
</dbReference>
<dbReference type="InterPro" id="IPR036056">
    <property type="entry name" value="Fibrinogen-like_C"/>
</dbReference>
<keyword evidence="5" id="KW-0732">Signal</keyword>
<evidence type="ECO:0000256" key="5">
    <source>
        <dbReference type="SAM" id="SignalP"/>
    </source>
</evidence>
<protein>
    <recommendedName>
        <fullName evidence="10">Fibrinogen C-terminal domain-containing protein</fullName>
    </recommendedName>
</protein>
<feature type="domain" description="Apple" evidence="6">
    <location>
        <begin position="27"/>
        <end position="111"/>
    </location>
</feature>
<dbReference type="InterPro" id="IPR002181">
    <property type="entry name" value="Fibrinogen_a/b/g_C_dom"/>
</dbReference>
<keyword evidence="9" id="KW-1185">Reference proteome</keyword>
<evidence type="ECO:0000259" key="7">
    <source>
        <dbReference type="PROSITE" id="PS51406"/>
    </source>
</evidence>
<evidence type="ECO:0000256" key="3">
    <source>
        <dbReference type="ARBA" id="ARBA00023119"/>
    </source>
</evidence>
<evidence type="ECO:0000313" key="8">
    <source>
        <dbReference type="EMBL" id="CAH3021905.1"/>
    </source>
</evidence>
<sequence length="323" mass="36606">MAEVLYAFVILIFLPGGTSTITNKESCGSMFEVQVGHALVGHLLETFVVVDEFECQQKCMANKSCKSVNVLPDADFTRRICQLNNKTRQMKPGDFMKTKGSSYYGSIKISCFDISHNKNTQTSTGYCYPVRQRKSCLPKPEKSCKEIKNFGKSQGDGMYWLDPDGGNHSNAFLAYCDMTSFQGGWTMCYSTDEYAKPKSEFSEIIFIDHQTGNKAYFKRRSRLSVTAASNYNNPASTYGLWDGEGVNKNYPYQLLICDDDFYSGFFVSGYKKCFKECDSWCDDKITPYFRTTSTDPKYKGVAFNINGHYPHVLENRLISVGLR</sequence>
<dbReference type="InterPro" id="IPR003609">
    <property type="entry name" value="Pan_app"/>
</dbReference>
<dbReference type="PANTHER" id="PTHR16146">
    <property type="entry name" value="INTELECTIN"/>
    <property type="match status" value="1"/>
</dbReference>
<evidence type="ECO:0000256" key="1">
    <source>
        <dbReference type="ARBA" id="ARBA00004613"/>
    </source>
</evidence>
<dbReference type="EMBL" id="CALNXI010000199">
    <property type="protein sequence ID" value="CAH3021905.1"/>
    <property type="molecule type" value="Genomic_DNA"/>
</dbReference>
<gene>
    <name evidence="8" type="ORF">PEVE_00013228</name>
</gene>
<keyword evidence="2" id="KW-0964">Secreted</keyword>
<comment type="subcellular location">
    <subcellularLocation>
        <location evidence="1">Secreted</location>
    </subcellularLocation>
</comment>